<sequence>MLFTGDEAIWGIDFDTTNLMEKGDIMKKRVSKKMFALSVLMSVGILLTGCSGTKAEPSESTPIESSTEAIQGSVGGAESGTNHISEKLSDMLVIDAEVVLPKEQIYSVYALTKQAFPREDLDAFFGVSEAVVTDHPEWVGAYSAKTEEGGYFSTDPYGNFTYTKDEERDDYIVYLVESAYYNAASCSFQKEEIPDLSFLNAENAIQMGKERIKELTGQDSEVLAAYALNREILTELEEEYRQTQKYQEDAQRGKETTVDDWSDADEIYYMEYELKKDGLPIYSGINEPGISMAVETFWTAETRITMLLDKDGIRYIVSRGGIFDASLEAEAQTIISAETALEAVKEIYVNTILSSQVTISRIWLEYVVVPDWEEKEQYKLVPYWCVQIDSPSGNSSAERINAITGGNLSYGE</sequence>
<dbReference type="AlphaFoldDB" id="A0A3A9B1Q4"/>
<comment type="caution">
    <text evidence="1">The sequence shown here is derived from an EMBL/GenBank/DDBJ whole genome shotgun (WGS) entry which is preliminary data.</text>
</comment>
<dbReference type="EMBL" id="RAYQ01000002">
    <property type="protein sequence ID" value="RKI93703.1"/>
    <property type="molecule type" value="Genomic_DNA"/>
</dbReference>
<dbReference type="RefSeq" id="WP_120466692.1">
    <property type="nucleotide sequence ID" value="NZ_RAYQ01000002.1"/>
</dbReference>
<gene>
    <name evidence="1" type="ORF">D7V94_03235</name>
</gene>
<name>A0A3A9B1Q4_9FIRM</name>
<dbReference type="OrthoDB" id="2016755at2"/>
<evidence type="ECO:0000313" key="1">
    <source>
        <dbReference type="EMBL" id="RKI93703.1"/>
    </source>
</evidence>
<organism evidence="1 2">
    <name type="scientific">Parablautia intestinalis</name>
    <dbReference type="NCBI Taxonomy" id="2320100"/>
    <lineage>
        <taxon>Bacteria</taxon>
        <taxon>Bacillati</taxon>
        <taxon>Bacillota</taxon>
        <taxon>Clostridia</taxon>
        <taxon>Lachnospirales</taxon>
        <taxon>Lachnospiraceae</taxon>
        <taxon>Parablautia</taxon>
    </lineage>
</organism>
<proteinExistence type="predicted"/>
<evidence type="ECO:0000313" key="2">
    <source>
        <dbReference type="Proteomes" id="UP000280696"/>
    </source>
</evidence>
<reference evidence="1 2" key="1">
    <citation type="submission" date="2018-09" db="EMBL/GenBank/DDBJ databases">
        <title>Murine metabolic-syndrome-specific gut microbial biobank.</title>
        <authorList>
            <person name="Liu C."/>
        </authorList>
    </citation>
    <scope>NUCLEOTIDE SEQUENCE [LARGE SCALE GENOMIC DNA]</scope>
    <source>
        <strain evidence="1 2">0.1xD8-82</strain>
    </source>
</reference>
<keyword evidence="2" id="KW-1185">Reference proteome</keyword>
<dbReference type="Gene3D" id="2.40.128.690">
    <property type="entry name" value="YycH protein, domain 3-like"/>
    <property type="match status" value="1"/>
</dbReference>
<protein>
    <submittedName>
        <fullName evidence="1">Uncharacterized protein</fullName>
    </submittedName>
</protein>
<dbReference type="Proteomes" id="UP000280696">
    <property type="component" value="Unassembled WGS sequence"/>
</dbReference>
<accession>A0A3A9B1Q4</accession>